<proteinExistence type="predicted"/>
<dbReference type="EMBL" id="JAPJDA010000069">
    <property type="protein sequence ID" value="MCX2839919.1"/>
    <property type="molecule type" value="Genomic_DNA"/>
</dbReference>
<reference evidence="1" key="1">
    <citation type="submission" date="2022-11" db="EMBL/GenBank/DDBJ databases">
        <title>Salinimicrobium profundisediminis sp. nov., isolated from deep-sea sediment of the Mariana Trench.</title>
        <authorList>
            <person name="Fu H."/>
        </authorList>
    </citation>
    <scope>NUCLEOTIDE SEQUENCE</scope>
    <source>
        <strain evidence="1">MT39</strain>
    </source>
</reference>
<sequence length="86" mass="10208">KRKFKKQLETKDSFKLCLTSLRTLLIQSKAFFHKARINIAWGLFSPGFFVYNKESKRSYGIRTAKSLIRYNIVQRERHSEIAVKIK</sequence>
<feature type="non-terminal residue" evidence="1">
    <location>
        <position position="1"/>
    </location>
</feature>
<dbReference type="Proteomes" id="UP001148482">
    <property type="component" value="Unassembled WGS sequence"/>
</dbReference>
<comment type="caution">
    <text evidence="1">The sequence shown here is derived from an EMBL/GenBank/DDBJ whole genome shotgun (WGS) entry which is preliminary data.</text>
</comment>
<organism evidence="1 2">
    <name type="scientific">Salinimicrobium profundisediminis</name>
    <dbReference type="NCBI Taxonomy" id="2994553"/>
    <lineage>
        <taxon>Bacteria</taxon>
        <taxon>Pseudomonadati</taxon>
        <taxon>Bacteroidota</taxon>
        <taxon>Flavobacteriia</taxon>
        <taxon>Flavobacteriales</taxon>
        <taxon>Flavobacteriaceae</taxon>
        <taxon>Salinimicrobium</taxon>
    </lineage>
</organism>
<evidence type="ECO:0000313" key="2">
    <source>
        <dbReference type="Proteomes" id="UP001148482"/>
    </source>
</evidence>
<gene>
    <name evidence="1" type="ORF">OQ279_17470</name>
</gene>
<protein>
    <submittedName>
        <fullName evidence="1">Uncharacterized protein</fullName>
    </submittedName>
</protein>
<accession>A0A9X3D224</accession>
<name>A0A9X3D224_9FLAO</name>
<dbReference type="AlphaFoldDB" id="A0A9X3D224"/>
<evidence type="ECO:0000313" key="1">
    <source>
        <dbReference type="EMBL" id="MCX2839919.1"/>
    </source>
</evidence>
<keyword evidence="2" id="KW-1185">Reference proteome</keyword>